<gene>
    <name evidence="4" type="ORF">MAR_002252</name>
</gene>
<dbReference type="InterPro" id="IPR040248">
    <property type="entry name" value="RRBP1"/>
</dbReference>
<sequence>MVEAQIVMVGAVVFIVSAVLIYLISAFTMKEKTFEEVIEEQRRQKELEEAKIKQEKKAEKDARRRKKPKEKSKGDQSPRSGKTESVTVVEHKMVNLEIEPEIIEPVAPEVPLKMGKKKDRPTKTILHNRDEKTPVVSEDNVEEFIHGPVPRDDVELKHSHIKQDKKKKDKQKQVQVVEEIIQIKQTTVQAAAPPAAESKVNFKEGGNTKLISTVKTANLSDNETQQLVEILLNKQGGASVGASSGWNKSNASNVLEKRLDELSQELRKGEAQNATLTKNLQTKEQAVDMAQKECASLRTKLQELETALTASDMSSREIVERLKAADRQKIDTDGNLKNLQKKIESLEQEKSGLEKEKSALLTDVQDLRTQVEAQKKKNNDLREKNWKAMDALDKSEKSLNEKVQSAIKTKTEEVQVIQSEFEKYDQSVLTRLFPDISVSNKSSAKFETEISDLKSRLSSAEAYTAELESRVETAESELQKAEALTSKSDISVHEIETALREAEANRDRLQSALDESESSCSKLQTQVAQYRNVLGETLKSEIASLQQQSSTAPDSQEMKEKVANLETQLQASDDRCSQLQSELQQTESKVTEYNIKIVELEKSGSTIVEINTELETIKTSLAAEQKKNKDLASQIVKLNGIIKTGHDALTQEQNLASSQSSLNEAGTGTSV</sequence>
<feature type="coiled-coil region" evidence="1">
    <location>
        <begin position="252"/>
        <end position="384"/>
    </location>
</feature>
<dbReference type="Proteomes" id="UP001164746">
    <property type="component" value="Chromosome 11"/>
</dbReference>
<feature type="compositionally biased region" description="Basic and acidic residues" evidence="2">
    <location>
        <begin position="45"/>
        <end position="62"/>
    </location>
</feature>
<dbReference type="PANTHER" id="PTHR18939:SF4">
    <property type="entry name" value="RIBOSOME-BINDING PROTEIN 1"/>
    <property type="match status" value="1"/>
</dbReference>
<keyword evidence="3" id="KW-0472">Membrane</keyword>
<evidence type="ECO:0000256" key="3">
    <source>
        <dbReference type="SAM" id="Phobius"/>
    </source>
</evidence>
<feature type="region of interest" description="Disordered" evidence="2">
    <location>
        <begin position="45"/>
        <end position="87"/>
    </location>
</feature>
<protein>
    <submittedName>
        <fullName evidence="4">KTN1-like protein</fullName>
    </submittedName>
</protein>
<feature type="transmembrane region" description="Helical" evidence="3">
    <location>
        <begin position="6"/>
        <end position="24"/>
    </location>
</feature>
<evidence type="ECO:0000313" key="4">
    <source>
        <dbReference type="EMBL" id="WAR20414.1"/>
    </source>
</evidence>
<evidence type="ECO:0000256" key="2">
    <source>
        <dbReference type="SAM" id="MobiDB-lite"/>
    </source>
</evidence>
<keyword evidence="1" id="KW-0175">Coiled coil</keyword>
<evidence type="ECO:0000256" key="1">
    <source>
        <dbReference type="SAM" id="Coils"/>
    </source>
</evidence>
<reference evidence="4" key="1">
    <citation type="submission" date="2022-11" db="EMBL/GenBank/DDBJ databases">
        <title>Centuries of genome instability and evolution in soft-shell clam transmissible cancer (bioRxiv).</title>
        <authorList>
            <person name="Hart S.F.M."/>
            <person name="Yonemitsu M.A."/>
            <person name="Giersch R.M."/>
            <person name="Beal B.F."/>
            <person name="Arriagada G."/>
            <person name="Davis B.W."/>
            <person name="Ostrander E.A."/>
            <person name="Goff S.P."/>
            <person name="Metzger M.J."/>
        </authorList>
    </citation>
    <scope>NUCLEOTIDE SEQUENCE</scope>
    <source>
        <strain evidence="4">MELC-2E11</strain>
        <tissue evidence="4">Siphon/mantle</tissue>
    </source>
</reference>
<dbReference type="SUPFAM" id="SSF57997">
    <property type="entry name" value="Tropomyosin"/>
    <property type="match status" value="1"/>
</dbReference>
<dbReference type="EMBL" id="CP111022">
    <property type="protein sequence ID" value="WAR20414.1"/>
    <property type="molecule type" value="Genomic_DNA"/>
</dbReference>
<feature type="coiled-coil region" evidence="1">
    <location>
        <begin position="457"/>
        <end position="603"/>
    </location>
</feature>
<keyword evidence="5" id="KW-1185">Reference proteome</keyword>
<feature type="compositionally biased region" description="Polar residues" evidence="2">
    <location>
        <begin position="77"/>
        <end position="86"/>
    </location>
</feature>
<accession>A0ABY7FG80</accession>
<dbReference type="PANTHER" id="PTHR18939">
    <property type="entry name" value="RIBOSOME BINDING PROTEIN-1"/>
    <property type="match status" value="1"/>
</dbReference>
<organism evidence="4 5">
    <name type="scientific">Mya arenaria</name>
    <name type="common">Soft-shell clam</name>
    <dbReference type="NCBI Taxonomy" id="6604"/>
    <lineage>
        <taxon>Eukaryota</taxon>
        <taxon>Metazoa</taxon>
        <taxon>Spiralia</taxon>
        <taxon>Lophotrochozoa</taxon>
        <taxon>Mollusca</taxon>
        <taxon>Bivalvia</taxon>
        <taxon>Autobranchia</taxon>
        <taxon>Heteroconchia</taxon>
        <taxon>Euheterodonta</taxon>
        <taxon>Imparidentia</taxon>
        <taxon>Neoheterodontei</taxon>
        <taxon>Myida</taxon>
        <taxon>Myoidea</taxon>
        <taxon>Myidae</taxon>
        <taxon>Mya</taxon>
    </lineage>
</organism>
<dbReference type="Gene3D" id="1.10.287.1490">
    <property type="match status" value="2"/>
</dbReference>
<evidence type="ECO:0000313" key="5">
    <source>
        <dbReference type="Proteomes" id="UP001164746"/>
    </source>
</evidence>
<name>A0ABY7FG80_MYAAR</name>
<keyword evidence="3" id="KW-0812">Transmembrane</keyword>
<proteinExistence type="predicted"/>
<keyword evidence="3" id="KW-1133">Transmembrane helix</keyword>